<evidence type="ECO:0000259" key="1">
    <source>
        <dbReference type="Pfam" id="PF00646"/>
    </source>
</evidence>
<dbReference type="EMBL" id="CABFNO020001300">
    <property type="protein sequence ID" value="CAG9978738.1"/>
    <property type="molecule type" value="Genomic_DNA"/>
</dbReference>
<reference evidence="3" key="1">
    <citation type="submission" date="2019-06" db="EMBL/GenBank/DDBJ databases">
        <authorList>
            <person name="Broberg M."/>
        </authorList>
    </citation>
    <scope>NUCLEOTIDE SEQUENCE [LARGE SCALE GENOMIC DNA]</scope>
</reference>
<dbReference type="SUPFAM" id="SSF81383">
    <property type="entry name" value="F-box domain"/>
    <property type="match status" value="1"/>
</dbReference>
<sequence>MEYDIYCAICGGPFAHLNAKEWHVQDREEYISELGAIAIRTWLADIRVIGENHGSTSPCKAWLSGPAAYQDPGEMLFELDHELTPGHWSVRLYAFEGSEDPWLAPFHTRCYQIFCRYMGVSVSQLDKEAFLEALKSLARYTSTGTTCLDIDYGNIWKEMDGYSPLSEAPSYVGFDPVKVRGLKELYAHLPQTIASSPKEMTWHREEADPFSKLSADVLLLIVSQMDPIDSLFNARQASPAFANLELSNRFWRRRLAIDMPWLWDLPQVTSHEQIDEIDWRKVYHKLYWGSTPSSQKKVLIRGLCNRRRIWEHMCPVFAEAYLEMKARHRLWTCGRPTSLACSIDQEAKQLIAPEPTHTKLVIASLLNELVDLADVQPELLVDWSIDGYLVAIRIFNGGDSTQSTAAAPLAHTTDTVHIPKGDWPAGFIITSRSLRTDSDSNERRQIVGLDILFLKCSSIQLGLGDGDKRLIHVHDGRFVVALKMTCSAIDGTLCRIALIEQDRVAANGCERVFASN</sequence>
<evidence type="ECO:0000313" key="2">
    <source>
        <dbReference type="EMBL" id="CAG9978738.1"/>
    </source>
</evidence>
<evidence type="ECO:0000313" key="3">
    <source>
        <dbReference type="Proteomes" id="UP000754883"/>
    </source>
</evidence>
<dbReference type="OrthoDB" id="9984533at2759"/>
<organism evidence="2 3">
    <name type="scientific">Clonostachys byssicola</name>
    <dbReference type="NCBI Taxonomy" id="160290"/>
    <lineage>
        <taxon>Eukaryota</taxon>
        <taxon>Fungi</taxon>
        <taxon>Dikarya</taxon>
        <taxon>Ascomycota</taxon>
        <taxon>Pezizomycotina</taxon>
        <taxon>Sordariomycetes</taxon>
        <taxon>Hypocreomycetidae</taxon>
        <taxon>Hypocreales</taxon>
        <taxon>Bionectriaceae</taxon>
        <taxon>Clonostachys</taxon>
    </lineage>
</organism>
<proteinExistence type="predicted"/>
<reference evidence="2 3" key="2">
    <citation type="submission" date="2021-10" db="EMBL/GenBank/DDBJ databases">
        <authorList>
            <person name="Piombo E."/>
        </authorList>
    </citation>
    <scope>NUCLEOTIDE SEQUENCE [LARGE SCALE GENOMIC DNA]</scope>
</reference>
<protein>
    <recommendedName>
        <fullName evidence="1">F-box domain-containing protein</fullName>
    </recommendedName>
</protein>
<dbReference type="Proteomes" id="UP000754883">
    <property type="component" value="Unassembled WGS sequence"/>
</dbReference>
<gene>
    <name evidence="2" type="ORF">CBYS24578_00009385</name>
</gene>
<keyword evidence="3" id="KW-1185">Reference proteome</keyword>
<dbReference type="InterPro" id="IPR001810">
    <property type="entry name" value="F-box_dom"/>
</dbReference>
<feature type="domain" description="F-box" evidence="1">
    <location>
        <begin position="210"/>
        <end position="252"/>
    </location>
</feature>
<dbReference type="Pfam" id="PF00646">
    <property type="entry name" value="F-box"/>
    <property type="match status" value="1"/>
</dbReference>
<dbReference type="InterPro" id="IPR036047">
    <property type="entry name" value="F-box-like_dom_sf"/>
</dbReference>
<dbReference type="AlphaFoldDB" id="A0A9N9U598"/>
<comment type="caution">
    <text evidence="2">The sequence shown here is derived from an EMBL/GenBank/DDBJ whole genome shotgun (WGS) entry which is preliminary data.</text>
</comment>
<name>A0A9N9U598_9HYPO</name>
<accession>A0A9N9U598</accession>